<dbReference type="PANTHER" id="PTHR43214:SF24">
    <property type="entry name" value="TRANSCRIPTIONAL REGULATORY PROTEIN NARL-RELATED"/>
    <property type="match status" value="1"/>
</dbReference>
<dbReference type="PANTHER" id="PTHR43214">
    <property type="entry name" value="TWO-COMPONENT RESPONSE REGULATOR"/>
    <property type="match status" value="1"/>
</dbReference>
<dbReference type="CDD" id="cd17535">
    <property type="entry name" value="REC_NarL-like"/>
    <property type="match status" value="1"/>
</dbReference>
<feature type="modified residue" description="4-aspartylphosphate" evidence="5">
    <location>
        <position position="55"/>
    </location>
</feature>
<feature type="domain" description="HTH luxR-type" evidence="6">
    <location>
        <begin position="149"/>
        <end position="214"/>
    </location>
</feature>
<dbReference type="PRINTS" id="PR00038">
    <property type="entry name" value="HTHLUXR"/>
</dbReference>
<dbReference type="InterPro" id="IPR000792">
    <property type="entry name" value="Tscrpt_reg_LuxR_C"/>
</dbReference>
<dbReference type="InterPro" id="IPR058245">
    <property type="entry name" value="NreC/VraR/RcsB-like_REC"/>
</dbReference>
<evidence type="ECO:0000256" key="1">
    <source>
        <dbReference type="ARBA" id="ARBA00022553"/>
    </source>
</evidence>
<evidence type="ECO:0000313" key="8">
    <source>
        <dbReference type="EMBL" id="MFI1964316.1"/>
    </source>
</evidence>
<dbReference type="Proteomes" id="UP001611548">
    <property type="component" value="Unassembled WGS sequence"/>
</dbReference>
<reference evidence="8 9" key="1">
    <citation type="submission" date="2024-10" db="EMBL/GenBank/DDBJ databases">
        <title>The Natural Products Discovery Center: Release of the First 8490 Sequenced Strains for Exploring Actinobacteria Biosynthetic Diversity.</title>
        <authorList>
            <person name="Kalkreuter E."/>
            <person name="Kautsar S.A."/>
            <person name="Yang D."/>
            <person name="Bader C.D."/>
            <person name="Teijaro C.N."/>
            <person name="Fluegel L."/>
            <person name="Davis C.M."/>
            <person name="Simpson J.R."/>
            <person name="Lauterbach L."/>
            <person name="Steele A.D."/>
            <person name="Gui C."/>
            <person name="Meng S."/>
            <person name="Li G."/>
            <person name="Viehrig K."/>
            <person name="Ye F."/>
            <person name="Su P."/>
            <person name="Kiefer A.F."/>
            <person name="Nichols A."/>
            <person name="Cepeda A.J."/>
            <person name="Yan W."/>
            <person name="Fan B."/>
            <person name="Jiang Y."/>
            <person name="Adhikari A."/>
            <person name="Zheng C.-J."/>
            <person name="Schuster L."/>
            <person name="Cowan T.M."/>
            <person name="Smanski M.J."/>
            <person name="Chevrette M.G."/>
            <person name="De Carvalho L.P.S."/>
            <person name="Shen B."/>
        </authorList>
    </citation>
    <scope>NUCLEOTIDE SEQUENCE [LARGE SCALE GENOMIC DNA]</scope>
    <source>
        <strain evidence="8 9">NPDC020327</strain>
    </source>
</reference>
<dbReference type="Gene3D" id="3.40.50.2300">
    <property type="match status" value="1"/>
</dbReference>
<sequence length="226" mass="24448">MAIRILIVDDQSIIRSGLRMLIESSEDFEVVAEAADGAEAITQVAKYRPDVVLMDLRMPRIDGVEATVQLMRLPDPPSVLVLSTYDTDAQVIEALQAGASGFLLKDLCPQELSSALHAVANGGRVFAAPVLQGLVHQAIRRIPIRVNAVHEKIAALSESEQRVLLLLGVGRTNAQIAEELFLSASSVKTYVSRTLAKLGLENRTQAAIIAYEAGLVGDERQPEQDI</sequence>
<keyword evidence="4" id="KW-0804">Transcription</keyword>
<proteinExistence type="predicted"/>
<evidence type="ECO:0000259" key="6">
    <source>
        <dbReference type="PROSITE" id="PS50043"/>
    </source>
</evidence>
<evidence type="ECO:0000256" key="4">
    <source>
        <dbReference type="ARBA" id="ARBA00023163"/>
    </source>
</evidence>
<dbReference type="InterPro" id="IPR016032">
    <property type="entry name" value="Sig_transdc_resp-reg_C-effctor"/>
</dbReference>
<feature type="domain" description="Response regulatory" evidence="7">
    <location>
        <begin position="4"/>
        <end position="120"/>
    </location>
</feature>
<dbReference type="SUPFAM" id="SSF46894">
    <property type="entry name" value="C-terminal effector domain of the bipartite response regulators"/>
    <property type="match status" value="1"/>
</dbReference>
<dbReference type="RefSeq" id="WP_205627675.1">
    <property type="nucleotide sequence ID" value="NZ_JBIRWE010000003.1"/>
</dbReference>
<dbReference type="InterPro" id="IPR001789">
    <property type="entry name" value="Sig_transdc_resp-reg_receiver"/>
</dbReference>
<dbReference type="SMART" id="SM00448">
    <property type="entry name" value="REC"/>
    <property type="match status" value="1"/>
</dbReference>
<gene>
    <name evidence="8" type="ORF">ACH429_09365</name>
</gene>
<organism evidence="8 9">
    <name type="scientific">Streptomyces pathocidini</name>
    <dbReference type="NCBI Taxonomy" id="1650571"/>
    <lineage>
        <taxon>Bacteria</taxon>
        <taxon>Bacillati</taxon>
        <taxon>Actinomycetota</taxon>
        <taxon>Actinomycetes</taxon>
        <taxon>Kitasatosporales</taxon>
        <taxon>Streptomycetaceae</taxon>
        <taxon>Streptomyces</taxon>
    </lineage>
</organism>
<dbReference type="Pfam" id="PF00072">
    <property type="entry name" value="Response_reg"/>
    <property type="match status" value="1"/>
</dbReference>
<dbReference type="PROSITE" id="PS00622">
    <property type="entry name" value="HTH_LUXR_1"/>
    <property type="match status" value="1"/>
</dbReference>
<dbReference type="Pfam" id="PF00196">
    <property type="entry name" value="GerE"/>
    <property type="match status" value="1"/>
</dbReference>
<name>A0ABW7UNU1_9ACTN</name>
<dbReference type="SMART" id="SM00421">
    <property type="entry name" value="HTH_LUXR"/>
    <property type="match status" value="1"/>
</dbReference>
<keyword evidence="3" id="KW-0238">DNA-binding</keyword>
<evidence type="ECO:0000259" key="7">
    <source>
        <dbReference type="PROSITE" id="PS50110"/>
    </source>
</evidence>
<evidence type="ECO:0000256" key="3">
    <source>
        <dbReference type="ARBA" id="ARBA00023125"/>
    </source>
</evidence>
<dbReference type="SUPFAM" id="SSF52172">
    <property type="entry name" value="CheY-like"/>
    <property type="match status" value="1"/>
</dbReference>
<evidence type="ECO:0000256" key="5">
    <source>
        <dbReference type="PROSITE-ProRule" id="PRU00169"/>
    </source>
</evidence>
<evidence type="ECO:0000313" key="9">
    <source>
        <dbReference type="Proteomes" id="UP001611548"/>
    </source>
</evidence>
<protein>
    <submittedName>
        <fullName evidence="8">Response regulator</fullName>
    </submittedName>
</protein>
<dbReference type="PROSITE" id="PS50043">
    <property type="entry name" value="HTH_LUXR_2"/>
    <property type="match status" value="1"/>
</dbReference>
<keyword evidence="1 5" id="KW-0597">Phosphoprotein</keyword>
<keyword evidence="9" id="KW-1185">Reference proteome</keyword>
<dbReference type="PROSITE" id="PS50110">
    <property type="entry name" value="RESPONSE_REGULATORY"/>
    <property type="match status" value="1"/>
</dbReference>
<keyword evidence="2" id="KW-0805">Transcription regulation</keyword>
<dbReference type="EMBL" id="JBIRWE010000003">
    <property type="protein sequence ID" value="MFI1964316.1"/>
    <property type="molecule type" value="Genomic_DNA"/>
</dbReference>
<dbReference type="CDD" id="cd06170">
    <property type="entry name" value="LuxR_C_like"/>
    <property type="match status" value="1"/>
</dbReference>
<comment type="caution">
    <text evidence="8">The sequence shown here is derived from an EMBL/GenBank/DDBJ whole genome shotgun (WGS) entry which is preliminary data.</text>
</comment>
<dbReference type="InterPro" id="IPR039420">
    <property type="entry name" value="WalR-like"/>
</dbReference>
<evidence type="ECO:0000256" key="2">
    <source>
        <dbReference type="ARBA" id="ARBA00023015"/>
    </source>
</evidence>
<dbReference type="InterPro" id="IPR011006">
    <property type="entry name" value="CheY-like_superfamily"/>
</dbReference>
<accession>A0ABW7UNU1</accession>